<evidence type="ECO:0000313" key="2">
    <source>
        <dbReference type="Proteomes" id="UP001162501"/>
    </source>
</evidence>
<organism evidence="1 2">
    <name type="scientific">Rangifer tarandus platyrhynchus</name>
    <name type="common">Svalbard reindeer</name>
    <dbReference type="NCBI Taxonomy" id="3082113"/>
    <lineage>
        <taxon>Eukaryota</taxon>
        <taxon>Metazoa</taxon>
        <taxon>Chordata</taxon>
        <taxon>Craniata</taxon>
        <taxon>Vertebrata</taxon>
        <taxon>Euteleostomi</taxon>
        <taxon>Mammalia</taxon>
        <taxon>Eutheria</taxon>
        <taxon>Laurasiatheria</taxon>
        <taxon>Artiodactyla</taxon>
        <taxon>Ruminantia</taxon>
        <taxon>Pecora</taxon>
        <taxon>Cervidae</taxon>
        <taxon>Odocoileinae</taxon>
        <taxon>Rangifer</taxon>
    </lineage>
</organism>
<gene>
    <name evidence="1" type="ORF">MRATA1EN22A_LOCUS12919</name>
</gene>
<sequence>DPNLIPGLGRSPGKGIGYPPLFLGPRDFPGKNTGVSLPYPPPGDFPHPGIKPEPPALQ</sequence>
<protein>
    <submittedName>
        <fullName evidence="1">Uncharacterized protein</fullName>
    </submittedName>
</protein>
<proteinExistence type="predicted"/>
<name>A0AC59Z1U7_RANTA</name>
<accession>A0AC59Z1U7</accession>
<feature type="non-terminal residue" evidence="1">
    <location>
        <position position="1"/>
    </location>
</feature>
<reference evidence="1" key="2">
    <citation type="submission" date="2025-03" db="EMBL/GenBank/DDBJ databases">
        <authorList>
            <consortium name="ELIXIR-Norway"/>
            <consortium name="Elixir Norway"/>
        </authorList>
    </citation>
    <scope>NUCLEOTIDE SEQUENCE</scope>
</reference>
<evidence type="ECO:0000313" key="1">
    <source>
        <dbReference type="EMBL" id="CAN0158658.1"/>
    </source>
</evidence>
<reference evidence="1" key="1">
    <citation type="submission" date="2023-05" db="EMBL/GenBank/DDBJ databases">
        <authorList>
            <consortium name="ELIXIR-Norway"/>
        </authorList>
    </citation>
    <scope>NUCLEOTIDE SEQUENCE</scope>
</reference>
<dbReference type="EMBL" id="OX596106">
    <property type="protein sequence ID" value="CAN0158658.1"/>
    <property type="molecule type" value="Genomic_DNA"/>
</dbReference>
<feature type="non-terminal residue" evidence="1">
    <location>
        <position position="58"/>
    </location>
</feature>
<dbReference type="Proteomes" id="UP001162501">
    <property type="component" value="Chromosome 22"/>
</dbReference>